<sequence length="58" mass="6633">MPSEEAGRKRKTEPVVLPEDVVAFTEKTAAVKKKAKDSPIEFKKRKTMMKIRQRTGDD</sequence>
<accession>A0A3P6RPM1</accession>
<name>A0A3P6RPM1_9BILA</name>
<reference evidence="1 2" key="1">
    <citation type="submission" date="2018-11" db="EMBL/GenBank/DDBJ databases">
        <authorList>
            <consortium name="Pathogen Informatics"/>
        </authorList>
    </citation>
    <scope>NUCLEOTIDE SEQUENCE [LARGE SCALE GENOMIC DNA]</scope>
</reference>
<proteinExistence type="predicted"/>
<evidence type="ECO:0000313" key="2">
    <source>
        <dbReference type="Proteomes" id="UP000271098"/>
    </source>
</evidence>
<organism evidence="1 2">
    <name type="scientific">Gongylonema pulchrum</name>
    <dbReference type="NCBI Taxonomy" id="637853"/>
    <lineage>
        <taxon>Eukaryota</taxon>
        <taxon>Metazoa</taxon>
        <taxon>Ecdysozoa</taxon>
        <taxon>Nematoda</taxon>
        <taxon>Chromadorea</taxon>
        <taxon>Rhabditida</taxon>
        <taxon>Spirurina</taxon>
        <taxon>Spiruromorpha</taxon>
        <taxon>Spiruroidea</taxon>
        <taxon>Gongylonematidae</taxon>
        <taxon>Gongylonema</taxon>
    </lineage>
</organism>
<keyword evidence="2" id="KW-1185">Reference proteome</keyword>
<dbReference type="EMBL" id="UYRT01023329">
    <property type="protein sequence ID" value="VDK61297.1"/>
    <property type="molecule type" value="Genomic_DNA"/>
</dbReference>
<dbReference type="AlphaFoldDB" id="A0A3P6RPM1"/>
<evidence type="ECO:0000313" key="1">
    <source>
        <dbReference type="EMBL" id="VDK61297.1"/>
    </source>
</evidence>
<gene>
    <name evidence="1" type="ORF">GPUH_LOCUS8216</name>
</gene>
<dbReference type="Proteomes" id="UP000271098">
    <property type="component" value="Unassembled WGS sequence"/>
</dbReference>
<protein>
    <submittedName>
        <fullName evidence="1">Uncharacterized protein</fullName>
    </submittedName>
</protein>